<dbReference type="AlphaFoldDB" id="A0A412G7C6"/>
<keyword evidence="3" id="KW-1185">Reference proteome</keyword>
<reference evidence="2 3" key="1">
    <citation type="submission" date="2018-08" db="EMBL/GenBank/DDBJ databases">
        <title>A genome reference for cultivated species of the human gut microbiota.</title>
        <authorList>
            <person name="Zou Y."/>
            <person name="Xue W."/>
            <person name="Luo G."/>
        </authorList>
    </citation>
    <scope>NUCLEOTIDE SEQUENCE [LARGE SCALE GENOMIC DNA]</scope>
    <source>
        <strain evidence="2 3">AF24-2</strain>
    </source>
</reference>
<comment type="caution">
    <text evidence="2">The sequence shown here is derived from an EMBL/GenBank/DDBJ whole genome shotgun (WGS) entry which is preliminary data.</text>
</comment>
<evidence type="ECO:0000313" key="3">
    <source>
        <dbReference type="Proteomes" id="UP000285864"/>
    </source>
</evidence>
<organism evidence="2 3">
    <name type="scientific">Phocaeicola coprocola</name>
    <dbReference type="NCBI Taxonomy" id="310298"/>
    <lineage>
        <taxon>Bacteria</taxon>
        <taxon>Pseudomonadati</taxon>
        <taxon>Bacteroidota</taxon>
        <taxon>Bacteroidia</taxon>
        <taxon>Bacteroidales</taxon>
        <taxon>Bacteroidaceae</taxon>
        <taxon>Phocaeicola</taxon>
    </lineage>
</organism>
<protein>
    <recommendedName>
        <fullName evidence="4">DUF5681 domain-containing protein</fullName>
    </recommendedName>
</protein>
<proteinExistence type="predicted"/>
<dbReference type="EMBL" id="QRUU01000124">
    <property type="protein sequence ID" value="RGR88940.1"/>
    <property type="molecule type" value="Genomic_DNA"/>
</dbReference>
<evidence type="ECO:0000256" key="1">
    <source>
        <dbReference type="SAM" id="MobiDB-lite"/>
    </source>
</evidence>
<dbReference type="Proteomes" id="UP000285864">
    <property type="component" value="Unassembled WGS sequence"/>
</dbReference>
<gene>
    <name evidence="2" type="ORF">DWY20_14440</name>
</gene>
<feature type="region of interest" description="Disordered" evidence="1">
    <location>
        <begin position="1"/>
        <end position="24"/>
    </location>
</feature>
<feature type="compositionally biased region" description="Basic and acidic residues" evidence="1">
    <location>
        <begin position="1"/>
        <end position="19"/>
    </location>
</feature>
<dbReference type="RefSeq" id="WP_118485353.1">
    <property type="nucleotide sequence ID" value="NZ_QRUU01000124.1"/>
</dbReference>
<sequence length="103" mass="11996">MARQKNDGRGRLGGREKGTPNKVTGTLKNWITDLINSNRLQMEKDLKKLAPKDRLIFFEKLMQYVIPKQASQQVKLDFESLTDEQLQQIINDLIKDTEYENTD</sequence>
<accession>A0A412G7C6</accession>
<evidence type="ECO:0008006" key="4">
    <source>
        <dbReference type="Google" id="ProtNLM"/>
    </source>
</evidence>
<evidence type="ECO:0000313" key="2">
    <source>
        <dbReference type="EMBL" id="RGR88940.1"/>
    </source>
</evidence>
<name>A0A412G7C6_9BACT</name>